<dbReference type="STRING" id="269670.SAMN02982927_03217"/>
<keyword evidence="1" id="KW-0319">Glycerol metabolism</keyword>
<dbReference type="AlphaFoldDB" id="A0A1I2VQK9"/>
<dbReference type="RefSeq" id="WP_093674584.1">
    <property type="nucleotide sequence ID" value="NZ_FOOY01000029.1"/>
</dbReference>
<sequence length="188" mass="21027">MILDGQQVIPAANNMKSFERLLSEPCHNLILLDSRLSLITTMVRMGKQNHKHVFVHADLIQGLKNDLAGAEFVCQSIRPYGIISTRGNMLEIGKKRGLVTVQRMFLLDSRSMETGYRLFDQVQPDMVEVLPGIIPELIQEIRGKVHVPVIAGGLIRTTRDMKRAIHAGAAAISTSRAELWDRSLFGRV</sequence>
<protein>
    <recommendedName>
        <fullName evidence="1">Glycerol uptake operon antiterminator regulatory protein</fullName>
    </recommendedName>
</protein>
<dbReference type="GO" id="GO:0003723">
    <property type="term" value="F:RNA binding"/>
    <property type="evidence" value="ECO:0007669"/>
    <property type="project" value="UniProtKB-KW"/>
</dbReference>
<name>A0A1I2VQK9_9BACL</name>
<comment type="function">
    <text evidence="1">Regulates expression of the glpD operon. In the presence of glycerol 3-phosphate (G3P) causes antitermination of transcription of glpD at the inverted repeat of the leader region to enhance its transcription. Binds and stabilizes glpD leader mRNA.</text>
</comment>
<dbReference type="InterPro" id="IPR006699">
    <property type="entry name" value="GlpP"/>
</dbReference>
<dbReference type="PANTHER" id="PTHR35787:SF1">
    <property type="entry name" value="GLYCEROL UPTAKE OPERON ANTITERMINATOR REGULATORY PROTEIN"/>
    <property type="match status" value="1"/>
</dbReference>
<keyword evidence="1" id="KW-0804">Transcription</keyword>
<keyword evidence="1" id="KW-0694">RNA-binding</keyword>
<dbReference type="Pfam" id="PF04309">
    <property type="entry name" value="G3P_antiterm"/>
    <property type="match status" value="1"/>
</dbReference>
<keyword evidence="1" id="KW-0805">Transcription regulation</keyword>
<evidence type="ECO:0000313" key="3">
    <source>
        <dbReference type="Proteomes" id="UP000198752"/>
    </source>
</evidence>
<evidence type="ECO:0000313" key="2">
    <source>
        <dbReference type="EMBL" id="SFG91604.1"/>
    </source>
</evidence>
<gene>
    <name evidence="2" type="ORF">SAMN02982927_03217</name>
</gene>
<proteinExistence type="predicted"/>
<reference evidence="3" key="1">
    <citation type="submission" date="2016-10" db="EMBL/GenBank/DDBJ databases">
        <authorList>
            <person name="Varghese N."/>
            <person name="Submissions S."/>
        </authorList>
    </citation>
    <scope>NUCLEOTIDE SEQUENCE [LARGE SCALE GENOMIC DNA]</scope>
    <source>
        <strain evidence="3">ATCC 700379</strain>
    </source>
</reference>
<evidence type="ECO:0000256" key="1">
    <source>
        <dbReference type="PIRNR" id="PIRNR016897"/>
    </source>
</evidence>
<dbReference type="SUPFAM" id="SSF110391">
    <property type="entry name" value="GlpP-like"/>
    <property type="match status" value="1"/>
</dbReference>
<dbReference type="EMBL" id="FOOY01000029">
    <property type="protein sequence ID" value="SFG91604.1"/>
    <property type="molecule type" value="Genomic_DNA"/>
</dbReference>
<organism evidence="2 3">
    <name type="scientific">Sporolactobacillus nakayamae</name>
    <dbReference type="NCBI Taxonomy" id="269670"/>
    <lineage>
        <taxon>Bacteria</taxon>
        <taxon>Bacillati</taxon>
        <taxon>Bacillota</taxon>
        <taxon>Bacilli</taxon>
        <taxon>Bacillales</taxon>
        <taxon>Sporolactobacillaceae</taxon>
        <taxon>Sporolactobacillus</taxon>
    </lineage>
</organism>
<dbReference type="GO" id="GO:0045893">
    <property type="term" value="P:positive regulation of DNA-templated transcription"/>
    <property type="evidence" value="ECO:0007669"/>
    <property type="project" value="TreeGrafter"/>
</dbReference>
<dbReference type="GO" id="GO:0001072">
    <property type="term" value="F:transcription antitermination factor activity, RNA binding"/>
    <property type="evidence" value="ECO:0007669"/>
    <property type="project" value="TreeGrafter"/>
</dbReference>
<keyword evidence="3" id="KW-1185">Reference proteome</keyword>
<dbReference type="OrthoDB" id="9799580at2"/>
<accession>A0A1I2VQK9</accession>
<dbReference type="Proteomes" id="UP000198752">
    <property type="component" value="Unassembled WGS sequence"/>
</dbReference>
<dbReference type="GO" id="GO:0006071">
    <property type="term" value="P:glycerol metabolic process"/>
    <property type="evidence" value="ECO:0007669"/>
    <property type="project" value="UniProtKB-UniRule"/>
</dbReference>
<dbReference type="PANTHER" id="PTHR35787">
    <property type="entry name" value="GLYCEROL UPTAKE OPERON ANTITERMINATOR REGULATORY PROTEIN"/>
    <property type="match status" value="1"/>
</dbReference>
<dbReference type="InterPro" id="IPR013785">
    <property type="entry name" value="Aldolase_TIM"/>
</dbReference>
<dbReference type="Gene3D" id="3.20.20.70">
    <property type="entry name" value="Aldolase class I"/>
    <property type="match status" value="1"/>
</dbReference>
<dbReference type="PIRSF" id="PIRSF016897">
    <property type="entry name" value="GlpP"/>
    <property type="match status" value="1"/>
</dbReference>